<accession>A0A0F0L4W6</accession>
<feature type="transmembrane region" description="Helical" evidence="1">
    <location>
        <begin position="188"/>
        <end position="208"/>
    </location>
</feature>
<keyword evidence="3" id="KW-1185">Reference proteome</keyword>
<dbReference type="GO" id="GO:0005886">
    <property type="term" value="C:plasma membrane"/>
    <property type="evidence" value="ECO:0007669"/>
    <property type="project" value="UniProtKB-SubCell"/>
</dbReference>
<proteinExistence type="predicted"/>
<gene>
    <name evidence="2" type="ORF">RN50_00057</name>
</gene>
<feature type="transmembrane region" description="Helical" evidence="1">
    <location>
        <begin position="240"/>
        <end position="259"/>
    </location>
</feature>
<sequence length="266" mass="27678">MNGILPVFRRSLRDSWRSLLGWTVGLAAVLLLYLPLYPSLGGNGQLQDIISALPKQLVETIGYDQISSGAGYTQSTFYGLMGFLLLTIAAVLWGSAAIAGAEESGRAELDLAHGIGRGQYALESAVAVLVRLLWLGAFSGFVVWSLNDSAELGLAGSRIVGASAALSGLAFLTASAALLAGAATGRRVWATGVGAGIAVVGYILQALAKQSTDLDWLNALSPYAWVYRQSPLADGVDPGGLALTWGLALAFVVASIVALRTRDLRG</sequence>
<dbReference type="EMBL" id="JYIU01000011">
    <property type="protein sequence ID" value="KJL27370.1"/>
    <property type="molecule type" value="Genomic_DNA"/>
</dbReference>
<protein>
    <submittedName>
        <fullName evidence="2">ABC-2 family transporter protein</fullName>
    </submittedName>
</protein>
<reference evidence="2 3" key="1">
    <citation type="submission" date="2015-02" db="EMBL/GenBank/DDBJ databases">
        <title>Draft genome sequences of ten Microbacterium spp. with emphasis on heavy metal contaminated environments.</title>
        <authorList>
            <person name="Corretto E."/>
        </authorList>
    </citation>
    <scope>NUCLEOTIDE SEQUENCE [LARGE SCALE GENOMIC DNA]</scope>
    <source>
        <strain evidence="2 3">DSM 12966</strain>
    </source>
</reference>
<keyword evidence="1" id="KW-0812">Transmembrane</keyword>
<name>A0A0F0L4W6_9MICO</name>
<evidence type="ECO:0000256" key="1">
    <source>
        <dbReference type="SAM" id="Phobius"/>
    </source>
</evidence>
<dbReference type="GO" id="GO:0140359">
    <property type="term" value="F:ABC-type transporter activity"/>
    <property type="evidence" value="ECO:0007669"/>
    <property type="project" value="InterPro"/>
</dbReference>
<feature type="transmembrane region" description="Helical" evidence="1">
    <location>
        <begin position="19"/>
        <end position="37"/>
    </location>
</feature>
<evidence type="ECO:0000313" key="3">
    <source>
        <dbReference type="Proteomes" id="UP000033572"/>
    </source>
</evidence>
<evidence type="ECO:0000313" key="2">
    <source>
        <dbReference type="EMBL" id="KJL27370.1"/>
    </source>
</evidence>
<organism evidence="2 3">
    <name type="scientific">Microbacterium foliorum</name>
    <dbReference type="NCBI Taxonomy" id="104336"/>
    <lineage>
        <taxon>Bacteria</taxon>
        <taxon>Bacillati</taxon>
        <taxon>Actinomycetota</taxon>
        <taxon>Actinomycetes</taxon>
        <taxon>Micrococcales</taxon>
        <taxon>Microbacteriaceae</taxon>
        <taxon>Microbacterium</taxon>
    </lineage>
</organism>
<dbReference type="PATRIC" id="fig|104336.4.peg.55"/>
<keyword evidence="1" id="KW-1133">Transmembrane helix</keyword>
<feature type="transmembrane region" description="Helical" evidence="1">
    <location>
        <begin position="159"/>
        <end position="181"/>
    </location>
</feature>
<dbReference type="RefSeq" id="WP_045252516.1">
    <property type="nucleotide sequence ID" value="NZ_CP031425.1"/>
</dbReference>
<feature type="transmembrane region" description="Helical" evidence="1">
    <location>
        <begin position="120"/>
        <end position="147"/>
    </location>
</feature>
<dbReference type="KEGG" id="mfol:DXT68_00790"/>
<dbReference type="AlphaFoldDB" id="A0A0F0L4W6"/>
<feature type="transmembrane region" description="Helical" evidence="1">
    <location>
        <begin position="77"/>
        <end position="99"/>
    </location>
</feature>
<comment type="caution">
    <text evidence="2">The sequence shown here is derived from an EMBL/GenBank/DDBJ whole genome shotgun (WGS) entry which is preliminary data.</text>
</comment>
<dbReference type="GeneID" id="94442921"/>
<dbReference type="Pfam" id="PF12679">
    <property type="entry name" value="ABC2_membrane_2"/>
    <property type="match status" value="1"/>
</dbReference>
<keyword evidence="1" id="KW-0472">Membrane</keyword>
<dbReference type="Proteomes" id="UP000033572">
    <property type="component" value="Unassembled WGS sequence"/>
</dbReference>